<proteinExistence type="predicted"/>
<sequence>MQLNEIVNHTPCMYK</sequence>
<organism evidence="1">
    <name type="scientific">Rhizophora mucronata</name>
    <name type="common">Asiatic mangrove</name>
    <dbReference type="NCBI Taxonomy" id="61149"/>
    <lineage>
        <taxon>Eukaryota</taxon>
        <taxon>Viridiplantae</taxon>
        <taxon>Streptophyta</taxon>
        <taxon>Embryophyta</taxon>
        <taxon>Tracheophyta</taxon>
        <taxon>Spermatophyta</taxon>
        <taxon>Magnoliopsida</taxon>
        <taxon>eudicotyledons</taxon>
        <taxon>Gunneridae</taxon>
        <taxon>Pentapetalae</taxon>
        <taxon>rosids</taxon>
        <taxon>fabids</taxon>
        <taxon>Malpighiales</taxon>
        <taxon>Rhizophoraceae</taxon>
        <taxon>Rhizophora</taxon>
    </lineage>
</organism>
<reference evidence="1" key="1">
    <citation type="submission" date="2018-02" db="EMBL/GenBank/DDBJ databases">
        <title>Rhizophora mucronata_Transcriptome.</title>
        <authorList>
            <person name="Meera S.P."/>
            <person name="Sreeshan A."/>
            <person name="Augustine A."/>
        </authorList>
    </citation>
    <scope>NUCLEOTIDE SEQUENCE</scope>
    <source>
        <tissue evidence="1">Leaf</tissue>
    </source>
</reference>
<evidence type="ECO:0000313" key="1">
    <source>
        <dbReference type="EMBL" id="MBX31138.1"/>
    </source>
</evidence>
<name>A0A2P2MLM4_RHIMU</name>
<protein>
    <submittedName>
        <fullName evidence="1">Uncharacterized protein</fullName>
    </submittedName>
</protein>
<accession>A0A2P2MLM4</accession>
<dbReference type="EMBL" id="GGEC01050654">
    <property type="protein sequence ID" value="MBX31138.1"/>
    <property type="molecule type" value="Transcribed_RNA"/>
</dbReference>